<name>A0A517MX68_9BACT</name>
<feature type="domain" description="CsbD-like" evidence="3">
    <location>
        <begin position="6"/>
        <end position="57"/>
    </location>
</feature>
<dbReference type="Gene3D" id="1.10.1470.10">
    <property type="entry name" value="YjbJ"/>
    <property type="match status" value="1"/>
</dbReference>
<keyword evidence="2" id="KW-1133">Transmembrane helix</keyword>
<keyword evidence="2" id="KW-0812">Transmembrane</keyword>
<dbReference type="EMBL" id="CP036263">
    <property type="protein sequence ID" value="QDS99470.1"/>
    <property type="molecule type" value="Genomic_DNA"/>
</dbReference>
<reference evidence="4 5" key="1">
    <citation type="submission" date="2019-02" db="EMBL/GenBank/DDBJ databases">
        <title>Deep-cultivation of Planctomycetes and their phenomic and genomic characterization uncovers novel biology.</title>
        <authorList>
            <person name="Wiegand S."/>
            <person name="Jogler M."/>
            <person name="Boedeker C."/>
            <person name="Pinto D."/>
            <person name="Vollmers J."/>
            <person name="Rivas-Marin E."/>
            <person name="Kohn T."/>
            <person name="Peeters S.H."/>
            <person name="Heuer A."/>
            <person name="Rast P."/>
            <person name="Oberbeckmann S."/>
            <person name="Bunk B."/>
            <person name="Jeske O."/>
            <person name="Meyerdierks A."/>
            <person name="Storesund J.E."/>
            <person name="Kallscheuer N."/>
            <person name="Luecker S."/>
            <person name="Lage O.M."/>
            <person name="Pohl T."/>
            <person name="Merkel B.J."/>
            <person name="Hornburger P."/>
            <person name="Mueller R.-W."/>
            <person name="Bruemmer F."/>
            <person name="Labrenz M."/>
            <person name="Spormann A.M."/>
            <person name="Op den Camp H."/>
            <person name="Overmann J."/>
            <person name="Amann R."/>
            <person name="Jetten M.S.M."/>
            <person name="Mascher T."/>
            <person name="Medema M.H."/>
            <person name="Devos D.P."/>
            <person name="Kaster A.-K."/>
            <person name="Ovreas L."/>
            <person name="Rohde M."/>
            <person name="Galperin M.Y."/>
            <person name="Jogler C."/>
        </authorList>
    </citation>
    <scope>NUCLEOTIDE SEQUENCE [LARGE SCALE GENOMIC DNA]</scope>
    <source>
        <strain evidence="4 5">HG15A2</strain>
    </source>
</reference>
<proteinExistence type="inferred from homology"/>
<dbReference type="InterPro" id="IPR036629">
    <property type="entry name" value="YjbJ_sf"/>
</dbReference>
<accession>A0A517MX68</accession>
<evidence type="ECO:0000313" key="5">
    <source>
        <dbReference type="Proteomes" id="UP000319852"/>
    </source>
</evidence>
<evidence type="ECO:0000256" key="2">
    <source>
        <dbReference type="SAM" id="Phobius"/>
    </source>
</evidence>
<organism evidence="4 5">
    <name type="scientific">Adhaeretor mobilis</name>
    <dbReference type="NCBI Taxonomy" id="1930276"/>
    <lineage>
        <taxon>Bacteria</taxon>
        <taxon>Pseudomonadati</taxon>
        <taxon>Planctomycetota</taxon>
        <taxon>Planctomycetia</taxon>
        <taxon>Pirellulales</taxon>
        <taxon>Lacipirellulaceae</taxon>
        <taxon>Adhaeretor</taxon>
    </lineage>
</organism>
<dbReference type="PANTHER" id="PTHR34977">
    <property type="entry name" value="UPF0337 PROTEIN YJBJ"/>
    <property type="match status" value="1"/>
</dbReference>
<feature type="transmembrane region" description="Helical" evidence="2">
    <location>
        <begin position="118"/>
        <end position="136"/>
    </location>
</feature>
<keyword evidence="2" id="KW-0472">Membrane</keyword>
<dbReference type="InterPro" id="IPR008462">
    <property type="entry name" value="CsbD"/>
</dbReference>
<evidence type="ECO:0000256" key="1">
    <source>
        <dbReference type="ARBA" id="ARBA00009129"/>
    </source>
</evidence>
<dbReference type="AlphaFoldDB" id="A0A517MX68"/>
<dbReference type="Pfam" id="PF05532">
    <property type="entry name" value="CsbD"/>
    <property type="match status" value="1"/>
</dbReference>
<gene>
    <name evidence="4" type="ORF">HG15A2_27930</name>
</gene>
<dbReference type="RefSeq" id="WP_246117728.1">
    <property type="nucleotide sequence ID" value="NZ_CP036263.1"/>
</dbReference>
<evidence type="ECO:0000259" key="3">
    <source>
        <dbReference type="Pfam" id="PF05532"/>
    </source>
</evidence>
<protein>
    <recommendedName>
        <fullName evidence="3">CsbD-like domain-containing protein</fullName>
    </recommendedName>
</protein>
<sequence>MATQQEIAGNWNQLKGMLREKWGQLTDDELQEAQGDYDQLVGLIQQKTGQGKAKVEKIVNELSDQCSGVLENAKVMAHEYLGQAGESVNEVAGQVRERMGDGYAEAENLVKRRPVESVAVAFGTGLIAGVIVGLVFRSR</sequence>
<dbReference type="Proteomes" id="UP000319852">
    <property type="component" value="Chromosome"/>
</dbReference>
<dbReference type="InterPro" id="IPR050423">
    <property type="entry name" value="UPF0337_stress_rsp"/>
</dbReference>
<dbReference type="SUPFAM" id="SSF69047">
    <property type="entry name" value="Hypothetical protein YjbJ"/>
    <property type="match status" value="1"/>
</dbReference>
<evidence type="ECO:0000313" key="4">
    <source>
        <dbReference type="EMBL" id="QDS99470.1"/>
    </source>
</evidence>
<dbReference type="PANTHER" id="PTHR34977:SF1">
    <property type="entry name" value="UPF0337 PROTEIN YJBJ"/>
    <property type="match status" value="1"/>
</dbReference>
<keyword evidence="5" id="KW-1185">Reference proteome</keyword>
<dbReference type="KEGG" id="amob:HG15A2_27930"/>
<comment type="similarity">
    <text evidence="1">Belongs to the UPF0337 (CsbD) family.</text>
</comment>